<reference evidence="1 2" key="1">
    <citation type="submission" date="2019-12" db="EMBL/GenBank/DDBJ databases">
        <title>Genome sequencing and assembly of endphytes of Porphyra tenera.</title>
        <authorList>
            <person name="Park J.M."/>
            <person name="Shin R."/>
            <person name="Jo S.H."/>
        </authorList>
    </citation>
    <scope>NUCLEOTIDE SEQUENCE [LARGE SCALE GENOMIC DNA]</scope>
    <source>
        <strain evidence="1 2">GPM3</strain>
    </source>
</reference>
<dbReference type="PANTHER" id="PTHR33121">
    <property type="entry name" value="CYCLIC DI-GMP PHOSPHODIESTERASE PDEF"/>
    <property type="match status" value="1"/>
</dbReference>
<keyword evidence="2" id="KW-1185">Reference proteome</keyword>
<dbReference type="InterPro" id="IPR035919">
    <property type="entry name" value="EAL_sf"/>
</dbReference>
<evidence type="ECO:0000313" key="1">
    <source>
        <dbReference type="EMBL" id="QKS23176.1"/>
    </source>
</evidence>
<protein>
    <submittedName>
        <fullName evidence="1">Cyclic di-GMP phosphodiesterase PdeN</fullName>
        <ecNumber evidence="1">3.1.4.52</ecNumber>
    </submittedName>
</protein>
<sequence length="129" mass="14229">MLMEDVDTAVATMTCLKDYGVSIAVDDFGTGYSGLSYLKRFPIDTLKIDQSFVREITSDPASAAIADAIIAMAQRLNLDVIAEGVETPEQCRLLRESGCRYMQGYLFARPVPTEDLTKLLRVGHVGRHL</sequence>
<dbReference type="PANTHER" id="PTHR33121:SF70">
    <property type="entry name" value="SIGNALING PROTEIN YKOW"/>
    <property type="match status" value="1"/>
</dbReference>
<dbReference type="EC" id="3.1.4.52" evidence="1"/>
<proteinExistence type="predicted"/>
<dbReference type="SMART" id="SM00052">
    <property type="entry name" value="EAL"/>
    <property type="match status" value="1"/>
</dbReference>
<accession>A0A653QDH2</accession>
<dbReference type="AlphaFoldDB" id="A0A653QDH2"/>
<dbReference type="InterPro" id="IPR050706">
    <property type="entry name" value="Cyclic-di-GMP_PDE-like"/>
</dbReference>
<organism evidence="1 2">
    <name type="scientific">Vreelandella titanicae</name>
    <dbReference type="NCBI Taxonomy" id="664683"/>
    <lineage>
        <taxon>Bacteria</taxon>
        <taxon>Pseudomonadati</taxon>
        <taxon>Pseudomonadota</taxon>
        <taxon>Gammaproteobacteria</taxon>
        <taxon>Oceanospirillales</taxon>
        <taxon>Halomonadaceae</taxon>
        <taxon>Vreelandella</taxon>
    </lineage>
</organism>
<gene>
    <name evidence="1" type="ORF">FX987_00928</name>
</gene>
<dbReference type="SUPFAM" id="SSF141868">
    <property type="entry name" value="EAL domain-like"/>
    <property type="match status" value="1"/>
</dbReference>
<evidence type="ECO:0000313" key="2">
    <source>
        <dbReference type="Proteomes" id="UP000509761"/>
    </source>
</evidence>
<dbReference type="InterPro" id="IPR001633">
    <property type="entry name" value="EAL_dom"/>
</dbReference>
<dbReference type="Proteomes" id="UP000509761">
    <property type="component" value="Chromosome"/>
</dbReference>
<dbReference type="PROSITE" id="PS50883">
    <property type="entry name" value="EAL"/>
    <property type="match status" value="1"/>
</dbReference>
<dbReference type="EMBL" id="CP054580">
    <property type="protein sequence ID" value="QKS23176.1"/>
    <property type="molecule type" value="Genomic_DNA"/>
</dbReference>
<keyword evidence="1" id="KW-0378">Hydrolase</keyword>
<accession>A0A6N0YWG9</accession>
<dbReference type="Gene3D" id="3.20.20.450">
    <property type="entry name" value="EAL domain"/>
    <property type="match status" value="1"/>
</dbReference>
<name>A0A653QDH2_9GAMM</name>
<dbReference type="Pfam" id="PF00563">
    <property type="entry name" value="EAL"/>
    <property type="match status" value="1"/>
</dbReference>
<dbReference type="CDD" id="cd01948">
    <property type="entry name" value="EAL"/>
    <property type="match status" value="1"/>
</dbReference>
<dbReference type="GO" id="GO:0071111">
    <property type="term" value="F:cyclic-guanylate-specific phosphodiesterase activity"/>
    <property type="evidence" value="ECO:0007669"/>
    <property type="project" value="UniProtKB-EC"/>
</dbReference>